<evidence type="ECO:0000313" key="2">
    <source>
        <dbReference type="Proteomes" id="UP000177050"/>
    </source>
</evidence>
<dbReference type="EMBL" id="MGBR01000001">
    <property type="protein sequence ID" value="OGK74179.1"/>
    <property type="molecule type" value="Genomic_DNA"/>
</dbReference>
<proteinExistence type="predicted"/>
<comment type="caution">
    <text evidence="1">The sequence shown here is derived from an EMBL/GenBank/DDBJ whole genome shotgun (WGS) entry which is preliminary data.</text>
</comment>
<dbReference type="Proteomes" id="UP000177050">
    <property type="component" value="Unassembled WGS sequence"/>
</dbReference>
<reference evidence="1 2" key="1">
    <citation type="journal article" date="2016" name="Nat. Commun.">
        <title>Thousands of microbial genomes shed light on interconnected biogeochemical processes in an aquifer system.</title>
        <authorList>
            <person name="Anantharaman K."/>
            <person name="Brown C.T."/>
            <person name="Hug L.A."/>
            <person name="Sharon I."/>
            <person name="Castelle C.J."/>
            <person name="Probst A.J."/>
            <person name="Thomas B.C."/>
            <person name="Singh A."/>
            <person name="Wilkins M.J."/>
            <person name="Karaoz U."/>
            <person name="Brodie E.L."/>
            <person name="Williams K.H."/>
            <person name="Hubbard S.S."/>
            <person name="Banfield J.F."/>
        </authorList>
    </citation>
    <scope>NUCLEOTIDE SEQUENCE [LARGE SCALE GENOMIC DNA]</scope>
</reference>
<evidence type="ECO:0000313" key="1">
    <source>
        <dbReference type="EMBL" id="OGK74179.1"/>
    </source>
</evidence>
<organism evidence="1 2">
    <name type="scientific">Candidatus Roizmanbacteria bacterium RIFOXYD1_FULL_38_12</name>
    <dbReference type="NCBI Taxonomy" id="1802093"/>
    <lineage>
        <taxon>Bacteria</taxon>
        <taxon>Candidatus Roizmaniibacteriota</taxon>
    </lineage>
</organism>
<protein>
    <submittedName>
        <fullName evidence="1">Uncharacterized protein</fullName>
    </submittedName>
</protein>
<sequence>MTAKNYTSIDDLIKKWKQSSIGLPKEVEPVSIPTESLQMQESSEHQVSPEVKPYVQQRHETIKLPPDLTMLGLQPTTASQFSSYKNVKLPISDEKVIKGLHDPINSSSRWLSEFAIFILRQAHLTLRIVGGKVIRVIRR</sequence>
<name>A0A1F7L267_9BACT</name>
<accession>A0A1F7L267</accession>
<dbReference type="AlphaFoldDB" id="A0A1F7L267"/>
<gene>
    <name evidence="1" type="ORF">A3K52_05430</name>
</gene>